<dbReference type="InterPro" id="IPR025293">
    <property type="entry name" value="YfiR/HmsC-like"/>
</dbReference>
<dbReference type="RefSeq" id="WP_164654483.1">
    <property type="nucleotide sequence ID" value="NZ_JAAIJR010000053.1"/>
</dbReference>
<dbReference type="AlphaFoldDB" id="A0A6P1DYZ2"/>
<dbReference type="EMBL" id="JAAIJR010000053">
    <property type="protein sequence ID" value="NEX21382.1"/>
    <property type="molecule type" value="Genomic_DNA"/>
</dbReference>
<name>A0A6P1DYZ2_9GAMM</name>
<dbReference type="Pfam" id="PF13689">
    <property type="entry name" value="DUF4154"/>
    <property type="match status" value="1"/>
</dbReference>
<evidence type="ECO:0000313" key="1">
    <source>
        <dbReference type="EMBL" id="NEX21382.1"/>
    </source>
</evidence>
<keyword evidence="2" id="KW-1185">Reference proteome</keyword>
<comment type="caution">
    <text evidence="1">The sequence shown here is derived from an EMBL/GenBank/DDBJ whole genome shotgun (WGS) entry which is preliminary data.</text>
</comment>
<dbReference type="Proteomes" id="UP000471640">
    <property type="component" value="Unassembled WGS sequence"/>
</dbReference>
<accession>A0A6P1DYZ2</accession>
<evidence type="ECO:0000313" key="2">
    <source>
        <dbReference type="Proteomes" id="UP000471640"/>
    </source>
</evidence>
<sequence length="218" mass="23235">MDDSASVTRATPGGAPVSLAPLRRRKAATHLHSGGAGPKGRLAAQLWLAFLGLSLAFVGHPMELSREDRIKAAIVYKVGKFVDWPTSAFSSTDAPLRLCLLGRDDFAAALSSVAGRKVQGRGIEFRVVGANSLPQAGDCNILYLPRSASGRVASVVRRLTDKPILTISDIPSFARNGGMISLVRRGNRIGFEIDPDRVRRAGLAVRAQLLDLAEIVGQ</sequence>
<protein>
    <submittedName>
        <fullName evidence="1">YfiR family protein</fullName>
    </submittedName>
</protein>
<reference evidence="2" key="1">
    <citation type="journal article" date="2020" name="Microbiol. Resour. Announc.">
        <title>Draft Genome Sequences of Thiorhodococcus mannitoliphagus and Thiorhodococcus minor, Purple Sulfur Photosynthetic Bacteria in the Gammaproteobacterial Family Chromatiaceae.</title>
        <authorList>
            <person name="Aviles F.A."/>
            <person name="Meyer T.E."/>
            <person name="Kyndt J.A."/>
        </authorList>
    </citation>
    <scope>NUCLEOTIDE SEQUENCE [LARGE SCALE GENOMIC DNA]</scope>
    <source>
        <strain evidence="2">DSM 18266</strain>
    </source>
</reference>
<proteinExistence type="predicted"/>
<reference evidence="1 2" key="2">
    <citation type="submission" date="2020-02" db="EMBL/GenBank/DDBJ databases">
        <title>Genome sequences of Thiorhodococcus mannitoliphagus and Thiorhodococcus minor, purple sulfur photosynthetic bacteria in the gammaproteobacterial family, Chromatiaceae.</title>
        <authorList>
            <person name="Aviles F.A."/>
            <person name="Meyer T.E."/>
            <person name="Kyndt J.A."/>
        </authorList>
    </citation>
    <scope>NUCLEOTIDE SEQUENCE [LARGE SCALE GENOMIC DNA]</scope>
    <source>
        <strain evidence="1 2">DSM 18266</strain>
    </source>
</reference>
<organism evidence="1 2">
    <name type="scientific">Thiorhodococcus mannitoliphagus</name>
    <dbReference type="NCBI Taxonomy" id="329406"/>
    <lineage>
        <taxon>Bacteria</taxon>
        <taxon>Pseudomonadati</taxon>
        <taxon>Pseudomonadota</taxon>
        <taxon>Gammaproteobacteria</taxon>
        <taxon>Chromatiales</taxon>
        <taxon>Chromatiaceae</taxon>
        <taxon>Thiorhodococcus</taxon>
    </lineage>
</organism>
<gene>
    <name evidence="1" type="ORF">G3480_13845</name>
</gene>